<dbReference type="NCBIfam" id="TIGR01641">
    <property type="entry name" value="phageSPP1_gp7"/>
    <property type="match status" value="1"/>
</dbReference>
<sequence>MASAWETARSSIQSKLDALMERITEAQDAGEPVSLSWLNSERRYRELIEQVDTELASLTETILPKITEAQSDGIALSVDAAKQLTVSALGPAPEGVEVAWNRLPKATVEALVGYASDGSPLRVLLDEFGLDASRQIRGVLIAGVSRGAGAMQMTRELKTLVGDGKDPGNLKGRAETIVRTEFHRASRAAQLDSYGQNADLFEGWVWTAALDGRTCTSCWAMHGTLHPLTEMLDDHPNGRCVMTPRTKSWDELTGEGGYEDTRPTIEDGSARFARLTPERQKEVLGAGLYDLYAAGKVSLPELVRQYSNPRWGTMRRPATLKEVTG</sequence>
<feature type="domain" description="Phage head morphogenesis" evidence="1">
    <location>
        <begin position="135"/>
        <end position="241"/>
    </location>
</feature>
<dbReference type="EMBL" id="LR796357">
    <property type="protein sequence ID" value="CAB4139138.1"/>
    <property type="molecule type" value="Genomic_DNA"/>
</dbReference>
<evidence type="ECO:0000259" key="1">
    <source>
        <dbReference type="Pfam" id="PF04233"/>
    </source>
</evidence>
<dbReference type="Pfam" id="PF04233">
    <property type="entry name" value="Phage_Mu_F"/>
    <property type="match status" value="1"/>
</dbReference>
<reference evidence="2" key="1">
    <citation type="submission" date="2020-04" db="EMBL/GenBank/DDBJ databases">
        <authorList>
            <person name="Chiriac C."/>
            <person name="Salcher M."/>
            <person name="Ghai R."/>
            <person name="Kavagutti S V."/>
        </authorList>
    </citation>
    <scope>NUCLEOTIDE SEQUENCE</scope>
</reference>
<name>A0A6J5LX98_9CAUD</name>
<evidence type="ECO:0000313" key="2">
    <source>
        <dbReference type="EMBL" id="CAB4139138.1"/>
    </source>
</evidence>
<dbReference type="InterPro" id="IPR006528">
    <property type="entry name" value="Phage_head_morphogenesis_dom"/>
</dbReference>
<proteinExistence type="predicted"/>
<accession>A0A6J5LX98</accession>
<protein>
    <submittedName>
        <fullName evidence="2">Phage head morphogenesis domain</fullName>
    </submittedName>
</protein>
<organism evidence="2">
    <name type="scientific">uncultured Caudovirales phage</name>
    <dbReference type="NCBI Taxonomy" id="2100421"/>
    <lineage>
        <taxon>Viruses</taxon>
        <taxon>Duplodnaviria</taxon>
        <taxon>Heunggongvirae</taxon>
        <taxon>Uroviricota</taxon>
        <taxon>Caudoviricetes</taxon>
        <taxon>Peduoviridae</taxon>
        <taxon>Maltschvirus</taxon>
        <taxon>Maltschvirus maltsch</taxon>
    </lineage>
</organism>
<gene>
    <name evidence="2" type="ORF">UFOVP349_15</name>
</gene>